<dbReference type="EMBL" id="FQZK01000001">
    <property type="protein sequence ID" value="SHI53747.1"/>
    <property type="molecule type" value="Genomic_DNA"/>
</dbReference>
<organism evidence="1 2">
    <name type="scientific">Nocardiopsis flavescens</name>
    <dbReference type="NCBI Taxonomy" id="758803"/>
    <lineage>
        <taxon>Bacteria</taxon>
        <taxon>Bacillati</taxon>
        <taxon>Actinomycetota</taxon>
        <taxon>Actinomycetes</taxon>
        <taxon>Streptosporangiales</taxon>
        <taxon>Nocardiopsidaceae</taxon>
        <taxon>Nocardiopsis</taxon>
    </lineage>
</organism>
<evidence type="ECO:0000313" key="2">
    <source>
        <dbReference type="Proteomes" id="UP000184452"/>
    </source>
</evidence>
<gene>
    <name evidence="1" type="ORF">SAMN05421803_101517</name>
</gene>
<dbReference type="InterPro" id="IPR025335">
    <property type="entry name" value="DUF4241"/>
</dbReference>
<reference evidence="1 2" key="1">
    <citation type="submission" date="2016-11" db="EMBL/GenBank/DDBJ databases">
        <authorList>
            <person name="Jaros S."/>
            <person name="Januszkiewicz K."/>
            <person name="Wedrychowicz H."/>
        </authorList>
    </citation>
    <scope>NUCLEOTIDE SEQUENCE [LARGE SCALE GENOMIC DNA]</scope>
    <source>
        <strain evidence="1 2">CGMCC 4.5723</strain>
    </source>
</reference>
<dbReference type="AlphaFoldDB" id="A0A1M6BYH1"/>
<keyword evidence="2" id="KW-1185">Reference proteome</keyword>
<accession>A0A1M6BYH1</accession>
<dbReference type="Pfam" id="PF14025">
    <property type="entry name" value="DUF4241"/>
    <property type="match status" value="1"/>
</dbReference>
<evidence type="ECO:0000313" key="1">
    <source>
        <dbReference type="EMBL" id="SHI53747.1"/>
    </source>
</evidence>
<dbReference type="OrthoDB" id="9789980at2"/>
<dbReference type="RefSeq" id="WP_073374454.1">
    <property type="nucleotide sequence ID" value="NZ_FQZK01000001.1"/>
</dbReference>
<dbReference type="Proteomes" id="UP000184452">
    <property type="component" value="Unassembled WGS sequence"/>
</dbReference>
<protein>
    <submittedName>
        <fullName evidence="1">Uncharacterized protein</fullName>
    </submittedName>
</protein>
<dbReference type="STRING" id="758803.SAMN05421803_101517"/>
<name>A0A1M6BYH1_9ACTN</name>
<proteinExistence type="predicted"/>
<sequence>MRVHVAYCEGWDPGSRAPAGRLSPATARRRDRDGEQYAALLRTPGGTPLLLLEVARRERFLRVVLLSPDGRRVGRFRYLRKPGPDRLVLLGGRQWARPDEGTPDLVEAQERLGTEFERSFGGRCFDVRAGWRTLDLTFFGGGAPPPGGTAWREHVASLAVLDVPAFGDWARPAALHPDLWGPLVLCEDGAPDGPAVPAPWQPVRPLAPPDLTGLLREGGVRTSPGFPGWGPARLHDVDLGRLDLPSGDLAVGGGQAVDEGLAVYRGVLPPGRHRVVATVASFASGEPRLLPASFPERFPGPGDVRLAAVRIQARDAPVASWEHALQDGEDPGELDEREFYGSFAQGGVCLADPGVAERVADHMAEDFERYELAFCGHGSALEESAEADAALRSAARAFPRDTEAFVRALGYGPGDPVPDRADLARTAAHVRALPPPPGRPPAPPVQGVLHRELLGVVHPYQHTDPAFTLRLPGGGTMFVVRPGPVSSAPLRIGRDACGAPVRFVVDGRLFGCSAGEARL</sequence>